<keyword evidence="1" id="KW-0560">Oxidoreductase</keyword>
<dbReference type="STRING" id="1291734.FD02_GL000183"/>
<reference evidence="3 4" key="1">
    <citation type="journal article" date="2015" name="Genome Announc.">
        <title>Expanding the biotechnology potential of lactobacilli through comparative genomics of 213 strains and associated genera.</title>
        <authorList>
            <person name="Sun Z."/>
            <person name="Harris H.M."/>
            <person name="McCann A."/>
            <person name="Guo C."/>
            <person name="Argimon S."/>
            <person name="Zhang W."/>
            <person name="Yang X."/>
            <person name="Jeffery I.B."/>
            <person name="Cooney J.C."/>
            <person name="Kagawa T.F."/>
            <person name="Liu W."/>
            <person name="Song Y."/>
            <person name="Salvetti E."/>
            <person name="Wrobel A."/>
            <person name="Rasinkangas P."/>
            <person name="Parkhill J."/>
            <person name="Rea M.C."/>
            <person name="O'Sullivan O."/>
            <person name="Ritari J."/>
            <person name="Douillard F.P."/>
            <person name="Paul Ross R."/>
            <person name="Yang R."/>
            <person name="Briner A.E."/>
            <person name="Felis G.E."/>
            <person name="de Vos W.M."/>
            <person name="Barrangou R."/>
            <person name="Klaenhammer T.R."/>
            <person name="Caufield P.W."/>
            <person name="Cui Y."/>
            <person name="Zhang H."/>
            <person name="O'Toole P.W."/>
        </authorList>
    </citation>
    <scope>NUCLEOTIDE SEQUENCE [LARGE SCALE GENOMIC DNA]</scope>
    <source>
        <strain evidence="3 4">JCM 17158</strain>
    </source>
</reference>
<sequence>MKTLIIVAHPQLATSATQQFLQASAAPLTNVTWHALPAHLDLAAEQALLFGADRIVLQFPLYWYAAPAALKAWLDTVWQAHLVDAARGGRLRGKQLGLVVSLGQPAAAFQLGGAVGVSLSTLLAPYAALARRTGMTLLPPLPIAQFSYQTELAHQRLLIRYQQYLTAASQHFTDRQAWWQARLAQATPEQPALAEYVANQAEEYERLQDTLRELKAEDDG</sequence>
<name>A0A0R1JIG2_9LACO</name>
<dbReference type="SUPFAM" id="SSF52218">
    <property type="entry name" value="Flavoproteins"/>
    <property type="match status" value="1"/>
</dbReference>
<accession>A0A0R1JIG2</accession>
<dbReference type="InterPro" id="IPR029039">
    <property type="entry name" value="Flavoprotein-like_sf"/>
</dbReference>
<comment type="caution">
    <text evidence="3">The sequence shown here is derived from an EMBL/GenBank/DDBJ whole genome shotgun (WGS) entry which is preliminary data.</text>
</comment>
<dbReference type="GO" id="GO:0009055">
    <property type="term" value="F:electron transfer activity"/>
    <property type="evidence" value="ECO:0007669"/>
    <property type="project" value="TreeGrafter"/>
</dbReference>
<evidence type="ECO:0000313" key="3">
    <source>
        <dbReference type="EMBL" id="KRK71000.1"/>
    </source>
</evidence>
<dbReference type="GO" id="GO:0010181">
    <property type="term" value="F:FMN binding"/>
    <property type="evidence" value="ECO:0007669"/>
    <property type="project" value="TreeGrafter"/>
</dbReference>
<dbReference type="InterPro" id="IPR046980">
    <property type="entry name" value="KefG/KefF"/>
</dbReference>
<dbReference type="PANTHER" id="PTHR47307">
    <property type="entry name" value="GLUTATHIONE-REGULATED POTASSIUM-EFFLUX SYSTEM ANCILLARY PROTEIN KEFG"/>
    <property type="match status" value="1"/>
</dbReference>
<evidence type="ECO:0000256" key="1">
    <source>
        <dbReference type="ARBA" id="ARBA00023002"/>
    </source>
</evidence>
<dbReference type="Pfam" id="PF02525">
    <property type="entry name" value="Flavodoxin_2"/>
    <property type="match status" value="1"/>
</dbReference>
<protein>
    <submittedName>
        <fullName evidence="3">Putative NADPH-quinone reductase (Modulator of drug activity B)</fullName>
    </submittedName>
</protein>
<dbReference type="Gene3D" id="3.40.50.360">
    <property type="match status" value="1"/>
</dbReference>
<proteinExistence type="predicted"/>
<dbReference type="AlphaFoldDB" id="A0A0R1JIG2"/>
<dbReference type="EMBL" id="AZDJ01000030">
    <property type="protein sequence ID" value="KRK71000.1"/>
    <property type="molecule type" value="Genomic_DNA"/>
</dbReference>
<evidence type="ECO:0000259" key="2">
    <source>
        <dbReference type="Pfam" id="PF02525"/>
    </source>
</evidence>
<evidence type="ECO:0000313" key="4">
    <source>
        <dbReference type="Proteomes" id="UP000051804"/>
    </source>
</evidence>
<dbReference type="OrthoDB" id="9798454at2"/>
<organism evidence="3 4">
    <name type="scientific">Lacticaseibacillus nasuensis JCM 17158</name>
    <dbReference type="NCBI Taxonomy" id="1291734"/>
    <lineage>
        <taxon>Bacteria</taxon>
        <taxon>Bacillati</taxon>
        <taxon>Bacillota</taxon>
        <taxon>Bacilli</taxon>
        <taxon>Lactobacillales</taxon>
        <taxon>Lactobacillaceae</taxon>
        <taxon>Lacticaseibacillus</taxon>
    </lineage>
</organism>
<feature type="domain" description="Flavodoxin-like fold" evidence="2">
    <location>
        <begin position="1"/>
        <end position="164"/>
    </location>
</feature>
<gene>
    <name evidence="3" type="ORF">FD02_GL000183</name>
</gene>
<dbReference type="InterPro" id="IPR003680">
    <property type="entry name" value="Flavodoxin_fold"/>
</dbReference>
<dbReference type="PATRIC" id="fig|1291734.4.peg.191"/>
<keyword evidence="4" id="KW-1185">Reference proteome</keyword>
<dbReference type="RefSeq" id="WP_056951658.1">
    <property type="nucleotide sequence ID" value="NZ_AZDJ01000030.1"/>
</dbReference>
<dbReference type="PANTHER" id="PTHR47307:SF1">
    <property type="entry name" value="GLUTATHIONE-REGULATED POTASSIUM-EFFLUX SYSTEM ANCILLARY PROTEIN KEFG"/>
    <property type="match status" value="1"/>
</dbReference>
<dbReference type="GO" id="GO:0003955">
    <property type="term" value="F:NAD(P)H dehydrogenase (quinone) activity"/>
    <property type="evidence" value="ECO:0007669"/>
    <property type="project" value="TreeGrafter"/>
</dbReference>
<dbReference type="Proteomes" id="UP000051804">
    <property type="component" value="Unassembled WGS sequence"/>
</dbReference>